<gene>
    <name evidence="6" type="primary">ruvA</name>
    <name evidence="8" type="ORF">EV659_10233</name>
</gene>
<keyword evidence="9" id="KW-1185">Reference proteome</keyword>
<feature type="domain" description="Helix-hairpin-helix DNA-binding motif class 1" evidence="7">
    <location>
        <begin position="73"/>
        <end position="92"/>
    </location>
</feature>
<evidence type="ECO:0000259" key="7">
    <source>
        <dbReference type="SMART" id="SM00278"/>
    </source>
</evidence>
<evidence type="ECO:0000256" key="6">
    <source>
        <dbReference type="HAMAP-Rule" id="MF_00031"/>
    </source>
</evidence>
<evidence type="ECO:0000256" key="1">
    <source>
        <dbReference type="ARBA" id="ARBA00022490"/>
    </source>
</evidence>
<dbReference type="OrthoDB" id="5293449at2"/>
<dbReference type="CDD" id="cd14332">
    <property type="entry name" value="UBA_RuvA_C"/>
    <property type="match status" value="1"/>
</dbReference>
<keyword evidence="5 6" id="KW-0234">DNA repair</keyword>
<protein>
    <recommendedName>
        <fullName evidence="6">Holliday junction branch migration complex subunit RuvA</fullName>
    </recommendedName>
</protein>
<dbReference type="SMART" id="SM00278">
    <property type="entry name" value="HhH1"/>
    <property type="match status" value="2"/>
</dbReference>
<dbReference type="GO" id="GO:0006281">
    <property type="term" value="P:DNA repair"/>
    <property type="evidence" value="ECO:0007669"/>
    <property type="project" value="UniProtKB-UniRule"/>
</dbReference>
<sequence>MIARLKGLVDAVGEDWLIVDVGGVGYLVFASARTLGALPGLGEPVALDVETHVREDHIHLYGFTGTAEKDQFSLLTSVQGVGAKMALSVLSVLGPQDLADAIAHGDKTALTRANGVGPKVAQRLINELADKMPALPGSMPGLAGGAGGPGGSAMAGRAAAPGGGVAHDAVSALVNLGYRPADAQAAVARLIKDAERDPPLADLIRQGLRELAS</sequence>
<dbReference type="FunCoup" id="A0A4R2PPD1">
    <property type="interactions" value="224"/>
</dbReference>
<organism evidence="8 9">
    <name type="scientific">Rhodothalassium salexigens DSM 2132</name>
    <dbReference type="NCBI Taxonomy" id="1188247"/>
    <lineage>
        <taxon>Bacteria</taxon>
        <taxon>Pseudomonadati</taxon>
        <taxon>Pseudomonadota</taxon>
        <taxon>Alphaproteobacteria</taxon>
        <taxon>Rhodothalassiales</taxon>
        <taxon>Rhodothalassiaceae</taxon>
        <taxon>Rhodothalassium</taxon>
    </lineage>
</organism>
<dbReference type="Proteomes" id="UP000295399">
    <property type="component" value="Unassembled WGS sequence"/>
</dbReference>
<accession>A0A4R2PPD1</accession>
<dbReference type="GO" id="GO:0000400">
    <property type="term" value="F:four-way junction DNA binding"/>
    <property type="evidence" value="ECO:0007669"/>
    <property type="project" value="UniProtKB-UniRule"/>
</dbReference>
<dbReference type="InterPro" id="IPR000085">
    <property type="entry name" value="RuvA"/>
</dbReference>
<dbReference type="SUPFAM" id="SSF46929">
    <property type="entry name" value="DNA helicase RuvA subunit, C-terminal domain"/>
    <property type="match status" value="1"/>
</dbReference>
<dbReference type="InterPro" id="IPR012340">
    <property type="entry name" value="NA-bd_OB-fold"/>
</dbReference>
<evidence type="ECO:0000256" key="3">
    <source>
        <dbReference type="ARBA" id="ARBA00023125"/>
    </source>
</evidence>
<dbReference type="EMBL" id="SLXO01000002">
    <property type="protein sequence ID" value="TCP37629.1"/>
    <property type="molecule type" value="Genomic_DNA"/>
</dbReference>
<dbReference type="Pfam" id="PF01330">
    <property type="entry name" value="RuvA_N"/>
    <property type="match status" value="1"/>
</dbReference>
<evidence type="ECO:0000256" key="4">
    <source>
        <dbReference type="ARBA" id="ARBA00023172"/>
    </source>
</evidence>
<evidence type="ECO:0000256" key="2">
    <source>
        <dbReference type="ARBA" id="ARBA00022763"/>
    </source>
</evidence>
<dbReference type="Gene3D" id="1.10.150.20">
    <property type="entry name" value="5' to 3' exonuclease, C-terminal subdomain"/>
    <property type="match status" value="1"/>
</dbReference>
<dbReference type="Pfam" id="PF07499">
    <property type="entry name" value="RuvA_C"/>
    <property type="match status" value="1"/>
</dbReference>
<comment type="function">
    <text evidence="6">The RuvA-RuvB-RuvC complex processes Holliday junction (HJ) DNA during genetic recombination and DNA repair, while the RuvA-RuvB complex plays an important role in the rescue of blocked DNA replication forks via replication fork reversal (RFR). RuvA specifically binds to HJ cruciform DNA, conferring on it an open structure. The RuvB hexamer acts as an ATP-dependent pump, pulling dsDNA into and through the RuvAB complex. HJ branch migration allows RuvC to scan DNA until it finds its consensus sequence, where it cleaves and resolves the cruciform DNA.</text>
</comment>
<keyword evidence="8" id="KW-0378">Hydrolase</keyword>
<dbReference type="GO" id="GO:0009378">
    <property type="term" value="F:four-way junction helicase activity"/>
    <property type="evidence" value="ECO:0007669"/>
    <property type="project" value="InterPro"/>
</dbReference>
<proteinExistence type="inferred from homology"/>
<dbReference type="SUPFAM" id="SSF47781">
    <property type="entry name" value="RuvA domain 2-like"/>
    <property type="match status" value="1"/>
</dbReference>
<dbReference type="InterPro" id="IPR003583">
    <property type="entry name" value="Hlx-hairpin-Hlx_DNA-bd_motif"/>
</dbReference>
<dbReference type="Pfam" id="PF14520">
    <property type="entry name" value="HHH_5"/>
    <property type="match status" value="1"/>
</dbReference>
<name>A0A4R2PPD1_RHOSA</name>
<comment type="subcellular location">
    <subcellularLocation>
        <location evidence="6">Cytoplasm</location>
    </subcellularLocation>
</comment>
<reference evidence="8 9" key="1">
    <citation type="submission" date="2019-03" db="EMBL/GenBank/DDBJ databases">
        <title>Genomic Encyclopedia of Type Strains, Phase IV (KMG-IV): sequencing the most valuable type-strain genomes for metagenomic binning, comparative biology and taxonomic classification.</title>
        <authorList>
            <person name="Goeker M."/>
        </authorList>
    </citation>
    <scope>NUCLEOTIDE SEQUENCE [LARGE SCALE GENOMIC DNA]</scope>
    <source>
        <strain evidence="8 9">DSM 2132</strain>
    </source>
</reference>
<dbReference type="RefSeq" id="WP_132707210.1">
    <property type="nucleotide sequence ID" value="NZ_JACIGF010000002.1"/>
</dbReference>
<keyword evidence="1 6" id="KW-0963">Cytoplasm</keyword>
<comment type="caution">
    <text evidence="8">The sequence shown here is derived from an EMBL/GenBank/DDBJ whole genome shotgun (WGS) entry which is preliminary data.</text>
</comment>
<keyword evidence="8" id="KW-0547">Nucleotide-binding</keyword>
<dbReference type="InParanoid" id="A0A4R2PPD1"/>
<feature type="region of interest" description="Domain III" evidence="6">
    <location>
        <begin position="166"/>
        <end position="213"/>
    </location>
</feature>
<dbReference type="GO" id="GO:0005524">
    <property type="term" value="F:ATP binding"/>
    <property type="evidence" value="ECO:0007669"/>
    <property type="project" value="InterPro"/>
</dbReference>
<dbReference type="InterPro" id="IPR010994">
    <property type="entry name" value="RuvA_2-like"/>
</dbReference>
<keyword evidence="3 6" id="KW-0238">DNA-binding</keyword>
<keyword evidence="8" id="KW-0347">Helicase</keyword>
<dbReference type="GO" id="GO:0005737">
    <property type="term" value="C:cytoplasm"/>
    <property type="evidence" value="ECO:0007669"/>
    <property type="project" value="UniProtKB-SubCell"/>
</dbReference>
<dbReference type="HAMAP" id="MF_00031">
    <property type="entry name" value="DNA_HJ_migration_RuvA"/>
    <property type="match status" value="1"/>
</dbReference>
<dbReference type="InterPro" id="IPR011114">
    <property type="entry name" value="RuvA_C"/>
</dbReference>
<evidence type="ECO:0000256" key="5">
    <source>
        <dbReference type="ARBA" id="ARBA00023204"/>
    </source>
</evidence>
<keyword evidence="4 6" id="KW-0233">DNA recombination</keyword>
<dbReference type="InterPro" id="IPR013849">
    <property type="entry name" value="DNA_helicase_Holl-junc_RuvA_I"/>
</dbReference>
<comment type="domain">
    <text evidence="6">Has three domains with a flexible linker between the domains II and III and assumes an 'L' shape. Domain III is highly mobile and contacts RuvB.</text>
</comment>
<comment type="similarity">
    <text evidence="6">Belongs to the RuvA family.</text>
</comment>
<keyword evidence="8" id="KW-0067">ATP-binding</keyword>
<feature type="domain" description="Helix-hairpin-helix DNA-binding motif class 1" evidence="7">
    <location>
        <begin position="108"/>
        <end position="127"/>
    </location>
</feature>
<comment type="caution">
    <text evidence="6">Lacks conserved residue(s) required for the propagation of feature annotation.</text>
</comment>
<evidence type="ECO:0000313" key="9">
    <source>
        <dbReference type="Proteomes" id="UP000295399"/>
    </source>
</evidence>
<dbReference type="AlphaFoldDB" id="A0A4R2PPD1"/>
<dbReference type="Gene3D" id="2.40.50.140">
    <property type="entry name" value="Nucleic acid-binding proteins"/>
    <property type="match status" value="1"/>
</dbReference>
<dbReference type="GO" id="GO:0006310">
    <property type="term" value="P:DNA recombination"/>
    <property type="evidence" value="ECO:0007669"/>
    <property type="project" value="UniProtKB-UniRule"/>
</dbReference>
<dbReference type="SUPFAM" id="SSF50249">
    <property type="entry name" value="Nucleic acid-binding proteins"/>
    <property type="match status" value="1"/>
</dbReference>
<dbReference type="GO" id="GO:0009379">
    <property type="term" value="C:Holliday junction helicase complex"/>
    <property type="evidence" value="ECO:0007669"/>
    <property type="project" value="InterPro"/>
</dbReference>
<evidence type="ECO:0000313" key="8">
    <source>
        <dbReference type="EMBL" id="TCP37629.1"/>
    </source>
</evidence>
<dbReference type="GO" id="GO:0048476">
    <property type="term" value="C:Holliday junction resolvase complex"/>
    <property type="evidence" value="ECO:0007669"/>
    <property type="project" value="UniProtKB-UniRule"/>
</dbReference>
<feature type="region of interest" description="Domain I" evidence="6">
    <location>
        <begin position="1"/>
        <end position="64"/>
    </location>
</feature>
<keyword evidence="2 6" id="KW-0227">DNA damage</keyword>
<dbReference type="NCBIfam" id="TIGR00084">
    <property type="entry name" value="ruvA"/>
    <property type="match status" value="1"/>
</dbReference>
<comment type="subunit">
    <text evidence="6">Homotetramer. Forms an RuvA(8)-RuvB(12)-Holliday junction (HJ) complex. HJ DNA is sandwiched between 2 RuvA tetramers; dsDNA enters through RuvA and exits via RuvB. An RuvB hexamer assembles on each DNA strand where it exits the tetramer. Each RuvB hexamer is contacted by two RuvA subunits (via domain III) on 2 adjacent RuvB subunits; this complex drives branch migration. In the full resolvosome a probable DNA-RuvA(4)-RuvB(12)-RuvC(2) complex forms which resolves the HJ.</text>
</comment>
<dbReference type="InterPro" id="IPR036267">
    <property type="entry name" value="RuvA_C_sf"/>
</dbReference>
<dbReference type="Gene3D" id="1.10.8.10">
    <property type="entry name" value="DNA helicase RuvA subunit, C-terminal domain"/>
    <property type="match status" value="1"/>
</dbReference>